<reference evidence="1 2" key="1">
    <citation type="submission" date="2020-01" db="EMBL/GenBank/DDBJ databases">
        <title>The draft genome sequence of Corallococcus exiguus DSM 14696.</title>
        <authorList>
            <person name="Zhang X."/>
            <person name="Zhu H."/>
        </authorList>
    </citation>
    <scope>NUCLEOTIDE SEQUENCE [LARGE SCALE GENOMIC DNA]</scope>
    <source>
        <strain evidence="1 2">DSM 14696</strain>
    </source>
</reference>
<accession>A0A7X4YDN4</accession>
<evidence type="ECO:0000313" key="2">
    <source>
        <dbReference type="Proteomes" id="UP000537825"/>
    </source>
</evidence>
<keyword evidence="2" id="KW-1185">Reference proteome</keyword>
<name>A0A7X4YDN4_9BACT</name>
<comment type="caution">
    <text evidence="1">The sequence shown here is derived from an EMBL/GenBank/DDBJ whole genome shotgun (WGS) entry which is preliminary data.</text>
</comment>
<proteinExistence type="predicted"/>
<sequence length="98" mass="11199">MTRRQARKTQAWQREAAAVKRILEHEARLGGTYALVAGELQHWTRMPRDGALVRDFMLLGDGLSTRLSHYLKRHGRAFSTREEAEFVLFGEESSGVLD</sequence>
<dbReference type="AlphaFoldDB" id="A0A7X4YDN4"/>
<dbReference type="Proteomes" id="UP000537825">
    <property type="component" value="Unassembled WGS sequence"/>
</dbReference>
<gene>
    <name evidence="1" type="ORF">GTZ93_25970</name>
</gene>
<dbReference type="EMBL" id="JAAAPK010000007">
    <property type="protein sequence ID" value="NBC43255.1"/>
    <property type="molecule type" value="Genomic_DNA"/>
</dbReference>
<organism evidence="1 2">
    <name type="scientific">Corallococcus exiguus</name>
    <dbReference type="NCBI Taxonomy" id="83462"/>
    <lineage>
        <taxon>Bacteria</taxon>
        <taxon>Pseudomonadati</taxon>
        <taxon>Myxococcota</taxon>
        <taxon>Myxococcia</taxon>
        <taxon>Myxococcales</taxon>
        <taxon>Cystobacterineae</taxon>
        <taxon>Myxococcaceae</taxon>
        <taxon>Corallococcus</taxon>
    </lineage>
</organism>
<dbReference type="RefSeq" id="WP_139921246.1">
    <property type="nucleotide sequence ID" value="NZ_CBCSLE010000034.1"/>
</dbReference>
<evidence type="ECO:0000313" key="1">
    <source>
        <dbReference type="EMBL" id="NBC43255.1"/>
    </source>
</evidence>
<protein>
    <submittedName>
        <fullName evidence="1">Uncharacterized protein</fullName>
    </submittedName>
</protein>